<evidence type="ECO:0000313" key="4">
    <source>
        <dbReference type="EMBL" id="MBK9981597.1"/>
    </source>
</evidence>
<dbReference type="Pfam" id="PF13374">
    <property type="entry name" value="TPR_10"/>
    <property type="match status" value="1"/>
</dbReference>
<keyword evidence="2" id="KW-0802">TPR repeat</keyword>
<sequence length="1024" mass="115873">MRSFVIVKAPKNAPAAMKYILFVIILCLPLLLSSQTIDSLSLSHEIDSLVQVSRTLSDKRNLVEALKVIEDAKSKAEVWFGKISAIYATCIHTQSRIYILMGKYAYAEPLGIEAKEIRAHLFGTENLDYAASLHNLGVLYYYKGDYSKSEELHLEAKKIRANVLSTEHQDYAMSLYNLALVYLAKGDYAHAELMFLDVKRIDEKTIGHDNSDYASLLNAYAYLNQLKGDYLNAELMFLESKEIRAKTLGKVHPLYSASLNNLAGLYLAKGDYSKAELLYLEAIDIFVKTVGKENAGYGSAMNNLGVLYDHEGDYGKAEPFLLEAKEVRAKVLGKEHLDYAGSLNGLAALYQNQGAYAKAEPFYLESKEIRAKVLGKEHPDYAATLTNLAILYKEMKEFTKAESLFLEAKEIRDKSLGKLHPDYLNSIHNIALFYQETNRIPEASTMFLEMNDLAIHLIRTSATYSSESQMLAYLFKFTTHFDEFQSFALDHPNPNLSRTCYDNALILNGYLLENTIRLSSAVENLDSLTRETFVRWQGCRRRLANEYAKPIAKRQYIEETEDEAENYEKILTRNLPAFDEARNAPHCQEVRNHLRDGEAAVEFIHFHYYNPDITDSIMYAALILLPNDSIPHFVPLFEEKQLLALIQKSVLSEELIIKDIYVNRPELSQLFWKPLEPLLHDIKTIYYTPSGLLHKINPAALLDETGNSISRAHQWVRMGSSRELLSDHLASSSFAFEKSQQILPGTNSATIYGGITYEMDSLAFIRANSLEIQNNTLTAKLQDGNFHNIIEEQNSGSRGSEDFAWPQLPQSGVEADKVATLLKNAGFYTELNKDFYASEENFKKIGMNGSSPRILHIATHGFVLPDSTKNIQKTKTVRESSYKATDDPLLHCGLILAGGNFYWKKKRPLSNHEDGVLVGYEVCNQNLRNTELAVLSACQTGLGDVIGSEGVYGLQRAFRIAGVKFLIVSLWHIPDEKTMELMQLFYQNWIDKKESLRDAFSKAQHTMQEKEGNPYLWAGFVLVE</sequence>
<keyword evidence="1" id="KW-0677">Repeat</keyword>
<protein>
    <submittedName>
        <fullName evidence="4">CHAT domain-containing protein</fullName>
    </submittedName>
</protein>
<dbReference type="Pfam" id="PF13424">
    <property type="entry name" value="TPR_12"/>
    <property type="match status" value="3"/>
</dbReference>
<evidence type="ECO:0000256" key="2">
    <source>
        <dbReference type="ARBA" id="ARBA00022803"/>
    </source>
</evidence>
<dbReference type="AlphaFoldDB" id="A0A9D7XSD4"/>
<reference evidence="4 5" key="1">
    <citation type="submission" date="2020-10" db="EMBL/GenBank/DDBJ databases">
        <title>Connecting structure to function with the recovery of over 1000 high-quality activated sludge metagenome-assembled genomes encoding full-length rRNA genes using long-read sequencing.</title>
        <authorList>
            <person name="Singleton C.M."/>
            <person name="Petriglieri F."/>
            <person name="Kristensen J.M."/>
            <person name="Kirkegaard R.H."/>
            <person name="Michaelsen T.Y."/>
            <person name="Andersen M.H."/>
            <person name="Karst S.M."/>
            <person name="Dueholm M.S."/>
            <person name="Nielsen P.H."/>
            <person name="Albertsen M."/>
        </authorList>
    </citation>
    <scope>NUCLEOTIDE SEQUENCE [LARGE SCALE GENOMIC DNA]</scope>
    <source>
        <strain evidence="4">Ribe_18-Q3-R11-54_MAXAC.273</strain>
    </source>
</reference>
<evidence type="ECO:0000313" key="5">
    <source>
        <dbReference type="Proteomes" id="UP000808337"/>
    </source>
</evidence>
<dbReference type="InterPro" id="IPR024983">
    <property type="entry name" value="CHAT_dom"/>
</dbReference>
<accession>A0A9D7XSD4</accession>
<organism evidence="4 5">
    <name type="scientific">Candidatus Opimibacter skivensis</name>
    <dbReference type="NCBI Taxonomy" id="2982028"/>
    <lineage>
        <taxon>Bacteria</taxon>
        <taxon>Pseudomonadati</taxon>
        <taxon>Bacteroidota</taxon>
        <taxon>Saprospiria</taxon>
        <taxon>Saprospirales</taxon>
        <taxon>Saprospiraceae</taxon>
        <taxon>Candidatus Opimibacter</taxon>
    </lineage>
</organism>
<dbReference type="PANTHER" id="PTHR45641">
    <property type="entry name" value="TETRATRICOPEPTIDE REPEAT PROTEIN (AFU_ORTHOLOGUE AFUA_6G03870)"/>
    <property type="match status" value="1"/>
</dbReference>
<dbReference type="SUPFAM" id="SSF48452">
    <property type="entry name" value="TPR-like"/>
    <property type="match status" value="3"/>
</dbReference>
<dbReference type="SMART" id="SM00028">
    <property type="entry name" value="TPR"/>
    <property type="match status" value="6"/>
</dbReference>
<dbReference type="InterPro" id="IPR019734">
    <property type="entry name" value="TPR_rpt"/>
</dbReference>
<evidence type="ECO:0000259" key="3">
    <source>
        <dbReference type="Pfam" id="PF12770"/>
    </source>
</evidence>
<dbReference type="EMBL" id="JADKGY010000001">
    <property type="protein sequence ID" value="MBK9981597.1"/>
    <property type="molecule type" value="Genomic_DNA"/>
</dbReference>
<proteinExistence type="predicted"/>
<dbReference type="InterPro" id="IPR011990">
    <property type="entry name" value="TPR-like_helical_dom_sf"/>
</dbReference>
<dbReference type="Proteomes" id="UP000808337">
    <property type="component" value="Unassembled WGS sequence"/>
</dbReference>
<evidence type="ECO:0000256" key="1">
    <source>
        <dbReference type="ARBA" id="ARBA00022737"/>
    </source>
</evidence>
<dbReference type="PANTHER" id="PTHR45641:SF19">
    <property type="entry name" value="NEPHROCYSTIN-3"/>
    <property type="match status" value="1"/>
</dbReference>
<gene>
    <name evidence="4" type="ORF">IPP15_04095</name>
</gene>
<comment type="caution">
    <text evidence="4">The sequence shown here is derived from an EMBL/GenBank/DDBJ whole genome shotgun (WGS) entry which is preliminary data.</text>
</comment>
<dbReference type="Gene3D" id="1.25.40.10">
    <property type="entry name" value="Tetratricopeptide repeat domain"/>
    <property type="match status" value="3"/>
</dbReference>
<feature type="domain" description="CHAT" evidence="3">
    <location>
        <begin position="666"/>
        <end position="1023"/>
    </location>
</feature>
<dbReference type="Pfam" id="PF12770">
    <property type="entry name" value="CHAT"/>
    <property type="match status" value="1"/>
</dbReference>
<name>A0A9D7XSD4_9BACT</name>